<comment type="caution">
    <text evidence="4">The sequence shown here is derived from an EMBL/GenBank/DDBJ whole genome shotgun (WGS) entry which is preliminary data.</text>
</comment>
<dbReference type="Pfam" id="PF00005">
    <property type="entry name" value="ABC_tran"/>
    <property type="match status" value="1"/>
</dbReference>
<keyword evidence="1" id="KW-0547">Nucleotide-binding</keyword>
<dbReference type="RefSeq" id="WP_253754226.1">
    <property type="nucleotide sequence ID" value="NZ_JAMZDZ010000001.1"/>
</dbReference>
<dbReference type="GO" id="GO:0005524">
    <property type="term" value="F:ATP binding"/>
    <property type="evidence" value="ECO:0007669"/>
    <property type="project" value="UniProtKB-KW"/>
</dbReference>
<proteinExistence type="predicted"/>
<dbReference type="SUPFAM" id="SSF52540">
    <property type="entry name" value="P-loop containing nucleoside triphosphate hydrolases"/>
    <property type="match status" value="1"/>
</dbReference>
<reference evidence="5" key="1">
    <citation type="journal article" date="2019" name="Int. J. Syst. Evol. Microbiol.">
        <title>The Global Catalogue of Microorganisms (GCM) 10K type strain sequencing project: providing services to taxonomists for standard genome sequencing and annotation.</title>
        <authorList>
            <consortium name="The Broad Institute Genomics Platform"/>
            <consortium name="The Broad Institute Genome Sequencing Center for Infectious Disease"/>
            <person name="Wu L."/>
            <person name="Ma J."/>
        </authorList>
    </citation>
    <scope>NUCLEOTIDE SEQUENCE [LARGE SCALE GENOMIC DNA]</scope>
    <source>
        <strain evidence="5">CGMCC 4.7289</strain>
    </source>
</reference>
<dbReference type="Gene3D" id="3.40.50.300">
    <property type="entry name" value="P-loop containing nucleotide triphosphate hydrolases"/>
    <property type="match status" value="1"/>
</dbReference>
<dbReference type="PROSITE" id="PS50893">
    <property type="entry name" value="ABC_TRANSPORTER_2"/>
    <property type="match status" value="1"/>
</dbReference>
<dbReference type="InterPro" id="IPR017871">
    <property type="entry name" value="ABC_transporter-like_CS"/>
</dbReference>
<dbReference type="PANTHER" id="PTHR24220:SF685">
    <property type="entry name" value="ABC TRANSPORTER RELATED"/>
    <property type="match status" value="1"/>
</dbReference>
<dbReference type="SMART" id="SM00382">
    <property type="entry name" value="AAA"/>
    <property type="match status" value="1"/>
</dbReference>
<sequence>MTAPQQMTPTLVAAARAECRFGSLRAVRDATFAIRAGQQIAVTGVSGSGKSTLLHLIAGLLPVAAGSITWPGLLGDPRLDRTLITVVFQQPSLLESLTVVQNVQLPLLLAGHAEPQAARAAEAALAMVGIGDLRDRMPGELSGGQAQRAAVARAIAARPRLIVADEPTGHLDHDIARHVIGTLQQAARSAGAALVVATHDPAVAGAFARRWHMRDGDLFTEPAPTTVQEAP</sequence>
<evidence type="ECO:0000313" key="5">
    <source>
        <dbReference type="Proteomes" id="UP001595816"/>
    </source>
</evidence>
<dbReference type="InterPro" id="IPR027417">
    <property type="entry name" value="P-loop_NTPase"/>
</dbReference>
<evidence type="ECO:0000259" key="3">
    <source>
        <dbReference type="PROSITE" id="PS50893"/>
    </source>
</evidence>
<keyword evidence="2 4" id="KW-0067">ATP-binding</keyword>
<keyword evidence="5" id="KW-1185">Reference proteome</keyword>
<dbReference type="InterPro" id="IPR003439">
    <property type="entry name" value="ABC_transporter-like_ATP-bd"/>
</dbReference>
<dbReference type="EMBL" id="JBHSAY010000027">
    <property type="protein sequence ID" value="MFC4135881.1"/>
    <property type="molecule type" value="Genomic_DNA"/>
</dbReference>
<feature type="domain" description="ABC transporter" evidence="3">
    <location>
        <begin position="6"/>
        <end position="231"/>
    </location>
</feature>
<gene>
    <name evidence="4" type="ORF">ACFOZ4_35195</name>
</gene>
<dbReference type="PANTHER" id="PTHR24220">
    <property type="entry name" value="IMPORT ATP-BINDING PROTEIN"/>
    <property type="match status" value="1"/>
</dbReference>
<evidence type="ECO:0000256" key="2">
    <source>
        <dbReference type="ARBA" id="ARBA00022840"/>
    </source>
</evidence>
<evidence type="ECO:0000256" key="1">
    <source>
        <dbReference type="ARBA" id="ARBA00022741"/>
    </source>
</evidence>
<protein>
    <submittedName>
        <fullName evidence="4">ABC transporter ATP-binding protein</fullName>
    </submittedName>
</protein>
<dbReference type="Proteomes" id="UP001595816">
    <property type="component" value="Unassembled WGS sequence"/>
</dbReference>
<dbReference type="InterPro" id="IPR003593">
    <property type="entry name" value="AAA+_ATPase"/>
</dbReference>
<dbReference type="InterPro" id="IPR015854">
    <property type="entry name" value="ABC_transpr_LolD-like"/>
</dbReference>
<accession>A0ABV8LXW1</accession>
<organism evidence="4 5">
    <name type="scientific">Hamadaea flava</name>
    <dbReference type="NCBI Taxonomy" id="1742688"/>
    <lineage>
        <taxon>Bacteria</taxon>
        <taxon>Bacillati</taxon>
        <taxon>Actinomycetota</taxon>
        <taxon>Actinomycetes</taxon>
        <taxon>Micromonosporales</taxon>
        <taxon>Micromonosporaceae</taxon>
        <taxon>Hamadaea</taxon>
    </lineage>
</organism>
<dbReference type="PROSITE" id="PS00211">
    <property type="entry name" value="ABC_TRANSPORTER_1"/>
    <property type="match status" value="1"/>
</dbReference>
<name>A0ABV8LXW1_9ACTN</name>
<evidence type="ECO:0000313" key="4">
    <source>
        <dbReference type="EMBL" id="MFC4135881.1"/>
    </source>
</evidence>